<sequence length="125" mass="13241">MALIDDVIQSFEELNQLVELLLRKEGIVMAMTIYKMAGVTLADSTAVIDIQTDGEIKAIFMSLEGIGFNAADEETRAELSFASANSFGTNDVRGSLMQLRVASGLLTSGMMQSSANAGISGLSIT</sequence>
<accession>A0A0F8ZB49</accession>
<protein>
    <submittedName>
        <fullName evidence="1">Uncharacterized protein</fullName>
    </submittedName>
</protein>
<proteinExistence type="predicted"/>
<feature type="non-terminal residue" evidence="1">
    <location>
        <position position="125"/>
    </location>
</feature>
<reference evidence="1" key="1">
    <citation type="journal article" date="2015" name="Nature">
        <title>Complex archaea that bridge the gap between prokaryotes and eukaryotes.</title>
        <authorList>
            <person name="Spang A."/>
            <person name="Saw J.H."/>
            <person name="Jorgensen S.L."/>
            <person name="Zaremba-Niedzwiedzka K."/>
            <person name="Martijn J."/>
            <person name="Lind A.E."/>
            <person name="van Eijk R."/>
            <person name="Schleper C."/>
            <person name="Guy L."/>
            <person name="Ettema T.J."/>
        </authorList>
    </citation>
    <scope>NUCLEOTIDE SEQUENCE</scope>
</reference>
<name>A0A0F8ZB49_9ZZZZ</name>
<evidence type="ECO:0000313" key="1">
    <source>
        <dbReference type="EMBL" id="KKK90953.1"/>
    </source>
</evidence>
<dbReference type="AlphaFoldDB" id="A0A0F8ZB49"/>
<gene>
    <name evidence="1" type="ORF">LCGC14_2717840</name>
</gene>
<dbReference type="EMBL" id="LAZR01048869">
    <property type="protein sequence ID" value="KKK90953.1"/>
    <property type="molecule type" value="Genomic_DNA"/>
</dbReference>
<organism evidence="1">
    <name type="scientific">marine sediment metagenome</name>
    <dbReference type="NCBI Taxonomy" id="412755"/>
    <lineage>
        <taxon>unclassified sequences</taxon>
        <taxon>metagenomes</taxon>
        <taxon>ecological metagenomes</taxon>
    </lineage>
</organism>
<comment type="caution">
    <text evidence="1">The sequence shown here is derived from an EMBL/GenBank/DDBJ whole genome shotgun (WGS) entry which is preliminary data.</text>
</comment>